<keyword evidence="3" id="KW-1185">Reference proteome</keyword>
<dbReference type="AlphaFoldDB" id="A0A919V5A2"/>
<dbReference type="Proteomes" id="UP000655287">
    <property type="component" value="Unassembled WGS sequence"/>
</dbReference>
<proteinExistence type="predicted"/>
<dbReference type="InterPro" id="IPR043917">
    <property type="entry name" value="DUF5753"/>
</dbReference>
<dbReference type="EMBL" id="BOOU01000125">
    <property type="protein sequence ID" value="GII81973.1"/>
    <property type="molecule type" value="Genomic_DNA"/>
</dbReference>
<dbReference type="Gene3D" id="1.10.260.40">
    <property type="entry name" value="lambda repressor-like DNA-binding domains"/>
    <property type="match status" value="1"/>
</dbReference>
<dbReference type="CDD" id="cd00093">
    <property type="entry name" value="HTH_XRE"/>
    <property type="match status" value="1"/>
</dbReference>
<evidence type="ECO:0000259" key="1">
    <source>
        <dbReference type="PROSITE" id="PS50943"/>
    </source>
</evidence>
<dbReference type="SMART" id="SM00530">
    <property type="entry name" value="HTH_XRE"/>
    <property type="match status" value="1"/>
</dbReference>
<accession>A0A919V5A2</accession>
<dbReference type="Pfam" id="PF13560">
    <property type="entry name" value="HTH_31"/>
    <property type="match status" value="1"/>
</dbReference>
<organism evidence="2 3">
    <name type="scientific">Sphaerisporangium rufum</name>
    <dbReference type="NCBI Taxonomy" id="1381558"/>
    <lineage>
        <taxon>Bacteria</taxon>
        <taxon>Bacillati</taxon>
        <taxon>Actinomycetota</taxon>
        <taxon>Actinomycetes</taxon>
        <taxon>Streptosporangiales</taxon>
        <taxon>Streptosporangiaceae</taxon>
        <taxon>Sphaerisporangium</taxon>
    </lineage>
</organism>
<dbReference type="SUPFAM" id="SSF47413">
    <property type="entry name" value="lambda repressor-like DNA-binding domains"/>
    <property type="match status" value="1"/>
</dbReference>
<comment type="caution">
    <text evidence="2">The sequence shown here is derived from an EMBL/GenBank/DDBJ whole genome shotgun (WGS) entry which is preliminary data.</text>
</comment>
<gene>
    <name evidence="2" type="ORF">Sru01_69550</name>
</gene>
<feature type="domain" description="HTH cro/C1-type" evidence="1">
    <location>
        <begin position="18"/>
        <end position="72"/>
    </location>
</feature>
<name>A0A919V5A2_9ACTN</name>
<sequence length="286" mass="32721">MGATHSPSIRGRQLINELKRLREGARLIQSDVAQRLEWHPTKVFRIETGRTSPHPNDVRAMLDLYGVTDRQIREALLSLARNARKRGWWYPYRDVLPSHYEVYIGLESEAASIRTFELAAVTGLLQTEEYARALMVSGPQELEQEEIERRVEVRMTRQQILHKPDRPQLWVILDEAVLRRPVGGRGVHVSQLRHLLDASNAAKTTIQVIPFHLGAHPGMIGPFTLLDFPEPAAADTVYLETIAGNLYVEDLQEVRNYGIAFDHLRAEALNVRETRDMINKVLREVM</sequence>
<dbReference type="InterPro" id="IPR010982">
    <property type="entry name" value="Lambda_DNA-bd_dom_sf"/>
</dbReference>
<dbReference type="PROSITE" id="PS50943">
    <property type="entry name" value="HTH_CROC1"/>
    <property type="match status" value="1"/>
</dbReference>
<dbReference type="InterPro" id="IPR001387">
    <property type="entry name" value="Cro/C1-type_HTH"/>
</dbReference>
<dbReference type="GO" id="GO:0003677">
    <property type="term" value="F:DNA binding"/>
    <property type="evidence" value="ECO:0007669"/>
    <property type="project" value="InterPro"/>
</dbReference>
<dbReference type="Pfam" id="PF19054">
    <property type="entry name" value="DUF5753"/>
    <property type="match status" value="1"/>
</dbReference>
<reference evidence="2" key="1">
    <citation type="submission" date="2021-01" db="EMBL/GenBank/DDBJ databases">
        <title>Whole genome shotgun sequence of Sphaerisporangium rufum NBRC 109079.</title>
        <authorList>
            <person name="Komaki H."/>
            <person name="Tamura T."/>
        </authorList>
    </citation>
    <scope>NUCLEOTIDE SEQUENCE</scope>
    <source>
        <strain evidence="2">NBRC 109079</strain>
    </source>
</reference>
<evidence type="ECO:0000313" key="3">
    <source>
        <dbReference type="Proteomes" id="UP000655287"/>
    </source>
</evidence>
<evidence type="ECO:0000313" key="2">
    <source>
        <dbReference type="EMBL" id="GII81973.1"/>
    </source>
</evidence>
<protein>
    <submittedName>
        <fullName evidence="2">Transcriptional regulator</fullName>
    </submittedName>
</protein>